<dbReference type="SMART" id="SM00702">
    <property type="entry name" value="P4Hc"/>
    <property type="match status" value="1"/>
</dbReference>
<evidence type="ECO:0000256" key="3">
    <source>
        <dbReference type="ARBA" id="ARBA00022896"/>
    </source>
</evidence>
<dbReference type="InterPro" id="IPR045054">
    <property type="entry name" value="P4HA-like"/>
</dbReference>
<keyword evidence="2" id="KW-0479">Metal-binding</keyword>
<dbReference type="InterPro" id="IPR044862">
    <property type="entry name" value="Pro_4_hyd_alph_FE2OG_OXY"/>
</dbReference>
<keyword evidence="4" id="KW-0223">Dioxygenase</keyword>
<gene>
    <name evidence="9" type="ORF">LMG32289_04047</name>
</gene>
<dbReference type="InterPro" id="IPR005123">
    <property type="entry name" value="Oxoglu/Fe-dep_dioxygenase_dom"/>
</dbReference>
<evidence type="ECO:0000313" key="10">
    <source>
        <dbReference type="Proteomes" id="UP000706525"/>
    </source>
</evidence>
<keyword evidence="5" id="KW-0560">Oxidoreductase</keyword>
<dbReference type="RefSeq" id="WP_223991524.1">
    <property type="nucleotide sequence ID" value="NZ_CAJZAG010000008.1"/>
</dbReference>
<dbReference type="InterPro" id="IPR006620">
    <property type="entry name" value="Pro_4_hyd_alph"/>
</dbReference>
<sequence>MTIETKGGYCSSSPELERWLARHIEQGFTAEALVRSMLRSGYEASFARDTVAAALGLPMPPTATPPMSAHNAAPSTSRAATSSASSSALHASQLLQSPSSQASAQTENAQPGGNVFRHLGHSIPILFALEAPRVLLLQNLLTDAECDALVALSRGRLERSPVVNPDTGDENLIDARTSMGAMFQVGEHALIERIEARIAVVTGLPVEHGEGLQILNYKPGGEYQPHFDYFNPQRPGEARQLRVGGQRVATLVIYLNSPPAGGATAFPKLGLEVAPVKGNAVFFSYQLPDGGLDDRTLHAGLPVEAGEKWIATKWLREHPYRSSI</sequence>
<dbReference type="PANTHER" id="PTHR10869:SF246">
    <property type="entry name" value="TRANSMEMBRANE PROLYL 4-HYDROXYLASE"/>
    <property type="match status" value="1"/>
</dbReference>
<evidence type="ECO:0000313" key="9">
    <source>
        <dbReference type="EMBL" id="CAG9178446.1"/>
    </source>
</evidence>
<dbReference type="PANTHER" id="PTHR10869">
    <property type="entry name" value="PROLYL 4-HYDROXYLASE ALPHA SUBUNIT"/>
    <property type="match status" value="1"/>
</dbReference>
<reference evidence="9 10" key="1">
    <citation type="submission" date="2021-08" db="EMBL/GenBank/DDBJ databases">
        <authorList>
            <person name="Peeters C."/>
        </authorList>
    </citation>
    <scope>NUCLEOTIDE SEQUENCE [LARGE SCALE GENOMIC DNA]</scope>
    <source>
        <strain evidence="9 10">LMG 32289</strain>
    </source>
</reference>
<evidence type="ECO:0000256" key="2">
    <source>
        <dbReference type="ARBA" id="ARBA00022723"/>
    </source>
</evidence>
<name>A0ABM8XEB5_9BURK</name>
<accession>A0ABM8XEB5</accession>
<keyword evidence="3" id="KW-0847">Vitamin C</keyword>
<comment type="cofactor">
    <cofactor evidence="1">
        <name>L-ascorbate</name>
        <dbReference type="ChEBI" id="CHEBI:38290"/>
    </cofactor>
</comment>
<dbReference type="Pfam" id="PF13640">
    <property type="entry name" value="2OG-FeII_Oxy_3"/>
    <property type="match status" value="1"/>
</dbReference>
<evidence type="ECO:0000259" key="8">
    <source>
        <dbReference type="PROSITE" id="PS51471"/>
    </source>
</evidence>
<protein>
    <recommendedName>
        <fullName evidence="8">Fe2OG dioxygenase domain-containing protein</fullName>
    </recommendedName>
</protein>
<feature type="domain" description="Fe2OG dioxygenase" evidence="8">
    <location>
        <begin position="208"/>
        <end position="317"/>
    </location>
</feature>
<evidence type="ECO:0000256" key="1">
    <source>
        <dbReference type="ARBA" id="ARBA00001961"/>
    </source>
</evidence>
<evidence type="ECO:0000256" key="6">
    <source>
        <dbReference type="ARBA" id="ARBA00023004"/>
    </source>
</evidence>
<dbReference type="Proteomes" id="UP000706525">
    <property type="component" value="Unassembled WGS sequence"/>
</dbReference>
<keyword evidence="10" id="KW-1185">Reference proteome</keyword>
<evidence type="ECO:0000256" key="4">
    <source>
        <dbReference type="ARBA" id="ARBA00022964"/>
    </source>
</evidence>
<dbReference type="Gene3D" id="2.60.120.620">
    <property type="entry name" value="q2cbj1_9rhob like domain"/>
    <property type="match status" value="1"/>
</dbReference>
<organism evidence="9 10">
    <name type="scientific">Cupriavidus pampae</name>
    <dbReference type="NCBI Taxonomy" id="659251"/>
    <lineage>
        <taxon>Bacteria</taxon>
        <taxon>Pseudomonadati</taxon>
        <taxon>Pseudomonadota</taxon>
        <taxon>Betaproteobacteria</taxon>
        <taxon>Burkholderiales</taxon>
        <taxon>Burkholderiaceae</taxon>
        <taxon>Cupriavidus</taxon>
    </lineage>
</organism>
<evidence type="ECO:0000256" key="5">
    <source>
        <dbReference type="ARBA" id="ARBA00023002"/>
    </source>
</evidence>
<proteinExistence type="predicted"/>
<dbReference type="EMBL" id="CAJZAG010000008">
    <property type="protein sequence ID" value="CAG9178446.1"/>
    <property type="molecule type" value="Genomic_DNA"/>
</dbReference>
<comment type="caution">
    <text evidence="9">The sequence shown here is derived from an EMBL/GenBank/DDBJ whole genome shotgun (WGS) entry which is preliminary data.</text>
</comment>
<keyword evidence="6" id="KW-0408">Iron</keyword>
<feature type="compositionally biased region" description="Low complexity" evidence="7">
    <location>
        <begin position="65"/>
        <end position="106"/>
    </location>
</feature>
<feature type="region of interest" description="Disordered" evidence="7">
    <location>
        <begin position="57"/>
        <end position="113"/>
    </location>
</feature>
<evidence type="ECO:0000256" key="7">
    <source>
        <dbReference type="SAM" id="MobiDB-lite"/>
    </source>
</evidence>
<dbReference type="PROSITE" id="PS51471">
    <property type="entry name" value="FE2OG_OXY"/>
    <property type="match status" value="1"/>
</dbReference>